<evidence type="ECO:0000313" key="2">
    <source>
        <dbReference type="EMBL" id="OLO76726.1"/>
    </source>
</evidence>
<evidence type="ECO:0000256" key="1">
    <source>
        <dbReference type="SAM" id="MobiDB-lite"/>
    </source>
</evidence>
<dbReference type="AlphaFoldDB" id="A0A1Q8X8T1"/>
<dbReference type="Proteomes" id="UP000186769">
    <property type="component" value="Unassembled WGS sequence"/>
</dbReference>
<evidence type="ECO:0000313" key="3">
    <source>
        <dbReference type="Proteomes" id="UP000186769"/>
    </source>
</evidence>
<dbReference type="SUPFAM" id="SSF141571">
    <property type="entry name" value="Pentapeptide repeat-like"/>
    <property type="match status" value="1"/>
</dbReference>
<comment type="caution">
    <text evidence="2">The sequence shown here is derived from an EMBL/GenBank/DDBJ whole genome shotgun (WGS) entry which is preliminary data.</text>
</comment>
<sequence>MTAGRTDTAAGSSAAASPRPPALTAPDLSRLRDGEADELTAGEMVEDLELVEADLSGGDLSALTLLSCRFSEVFANDTDLAAARLVDCRLERLSATYLHSPRSTWRTVELVDSRIGAWELYDADVESLLMENCRLGFTNLAGTTVRDLLIRATRIDELDLSGIVAQRVRFEDCQVGTLRLHGGSLSDVDLRGLEMRTVSGVGSLAGATVSSGQLSELAPLLAQHLGLRVTDQDHAQNATTRSKRA</sequence>
<reference evidence="2 3" key="1">
    <citation type="submission" date="2016-12" db="EMBL/GenBank/DDBJ databases">
        <title>Genomic comparison of strains in the 'Actinomyces naeslundii' group.</title>
        <authorList>
            <person name="Mughal S.R."/>
            <person name="Do T."/>
            <person name="Gilbert S.C."/>
            <person name="Witherden E.A."/>
            <person name="Didelot X."/>
            <person name="Beighton D."/>
        </authorList>
    </citation>
    <scope>NUCLEOTIDE SEQUENCE [LARGE SCALE GENOMIC DNA]</scope>
    <source>
        <strain evidence="2 3">G53E</strain>
    </source>
</reference>
<feature type="region of interest" description="Disordered" evidence="1">
    <location>
        <begin position="1"/>
        <end position="29"/>
    </location>
</feature>
<feature type="compositionally biased region" description="Low complexity" evidence="1">
    <location>
        <begin position="1"/>
        <end position="17"/>
    </location>
</feature>
<gene>
    <name evidence="2" type="ORF">BKH15_07485</name>
</gene>
<evidence type="ECO:0008006" key="4">
    <source>
        <dbReference type="Google" id="ProtNLM"/>
    </source>
</evidence>
<protein>
    <recommendedName>
        <fullName evidence="4">Pentapeptide repeat-containing protein</fullName>
    </recommendedName>
</protein>
<dbReference type="EMBL" id="MSKW01000014">
    <property type="protein sequence ID" value="OLO76726.1"/>
    <property type="molecule type" value="Genomic_DNA"/>
</dbReference>
<organism evidence="2 3">
    <name type="scientific">Actinomyces oris</name>
    <dbReference type="NCBI Taxonomy" id="544580"/>
    <lineage>
        <taxon>Bacteria</taxon>
        <taxon>Bacillati</taxon>
        <taxon>Actinomycetota</taxon>
        <taxon>Actinomycetes</taxon>
        <taxon>Actinomycetales</taxon>
        <taxon>Actinomycetaceae</taxon>
        <taxon>Actinomyces</taxon>
    </lineage>
</organism>
<dbReference type="Gene3D" id="2.160.20.80">
    <property type="entry name" value="E3 ubiquitin-protein ligase SopA"/>
    <property type="match status" value="1"/>
</dbReference>
<proteinExistence type="predicted"/>
<accession>A0A1Q8X8T1</accession>
<dbReference type="RefSeq" id="WP_075414820.1">
    <property type="nucleotide sequence ID" value="NZ_MSKW01000014.1"/>
</dbReference>
<name>A0A1Q8X8T1_9ACTO</name>